<feature type="transmembrane region" description="Helical" evidence="6">
    <location>
        <begin position="141"/>
        <end position="165"/>
    </location>
</feature>
<reference evidence="7" key="1">
    <citation type="submission" date="2023-03" db="EMBL/GenBank/DDBJ databases">
        <title>Massive genome expansion in bonnet fungi (Mycena s.s.) driven by repeated elements and novel gene families across ecological guilds.</title>
        <authorList>
            <consortium name="Lawrence Berkeley National Laboratory"/>
            <person name="Harder C.B."/>
            <person name="Miyauchi S."/>
            <person name="Viragh M."/>
            <person name="Kuo A."/>
            <person name="Thoen E."/>
            <person name="Andreopoulos B."/>
            <person name="Lu D."/>
            <person name="Skrede I."/>
            <person name="Drula E."/>
            <person name="Henrissat B."/>
            <person name="Morin E."/>
            <person name="Kohler A."/>
            <person name="Barry K."/>
            <person name="LaButti K."/>
            <person name="Morin E."/>
            <person name="Salamov A."/>
            <person name="Lipzen A."/>
            <person name="Mereny Z."/>
            <person name="Hegedus B."/>
            <person name="Baldrian P."/>
            <person name="Stursova M."/>
            <person name="Weitz H."/>
            <person name="Taylor A."/>
            <person name="Grigoriev I.V."/>
            <person name="Nagy L.G."/>
            <person name="Martin F."/>
            <person name="Kauserud H."/>
        </authorList>
    </citation>
    <scope>NUCLEOTIDE SEQUENCE</scope>
    <source>
        <strain evidence="7">9144</strain>
    </source>
</reference>
<comment type="caution">
    <text evidence="7">The sequence shown here is derived from an EMBL/GenBank/DDBJ whole genome shotgun (WGS) entry which is preliminary data.</text>
</comment>
<accession>A0AAD6ULG3</accession>
<dbReference type="GO" id="GO:0016020">
    <property type="term" value="C:membrane"/>
    <property type="evidence" value="ECO:0007669"/>
    <property type="project" value="InterPro"/>
</dbReference>
<protein>
    <submittedName>
        <fullName evidence="7">Uncharacterized protein</fullName>
    </submittedName>
</protein>
<dbReference type="PANTHER" id="PTHR12242:SF1">
    <property type="entry name" value="MYND-TYPE DOMAIN-CONTAINING PROTEIN"/>
    <property type="match status" value="1"/>
</dbReference>
<feature type="transmembrane region" description="Helical" evidence="6">
    <location>
        <begin position="219"/>
        <end position="239"/>
    </location>
</feature>
<dbReference type="PANTHER" id="PTHR12242">
    <property type="entry name" value="OS02G0130600 PROTEIN-RELATED"/>
    <property type="match status" value="1"/>
</dbReference>
<evidence type="ECO:0000256" key="6">
    <source>
        <dbReference type="SAM" id="Phobius"/>
    </source>
</evidence>
<feature type="transmembrane region" description="Helical" evidence="6">
    <location>
        <begin position="246"/>
        <end position="268"/>
    </location>
</feature>
<feature type="region of interest" description="Disordered" evidence="5">
    <location>
        <begin position="312"/>
        <end position="341"/>
    </location>
</feature>
<dbReference type="AlphaFoldDB" id="A0AAD6ULG3"/>
<keyword evidence="2 6" id="KW-0812">Transmembrane</keyword>
<dbReference type="Pfam" id="PF04750">
    <property type="entry name" value="Far-17a_AIG1"/>
    <property type="match status" value="1"/>
</dbReference>
<evidence type="ECO:0000313" key="8">
    <source>
        <dbReference type="Proteomes" id="UP001219525"/>
    </source>
</evidence>
<evidence type="ECO:0000256" key="5">
    <source>
        <dbReference type="SAM" id="MobiDB-lite"/>
    </source>
</evidence>
<evidence type="ECO:0000256" key="2">
    <source>
        <dbReference type="ARBA" id="ARBA00022692"/>
    </source>
</evidence>
<organism evidence="7 8">
    <name type="scientific">Mycena pura</name>
    <dbReference type="NCBI Taxonomy" id="153505"/>
    <lineage>
        <taxon>Eukaryota</taxon>
        <taxon>Fungi</taxon>
        <taxon>Dikarya</taxon>
        <taxon>Basidiomycota</taxon>
        <taxon>Agaricomycotina</taxon>
        <taxon>Agaricomycetes</taxon>
        <taxon>Agaricomycetidae</taxon>
        <taxon>Agaricales</taxon>
        <taxon>Marasmiineae</taxon>
        <taxon>Mycenaceae</taxon>
        <taxon>Mycena</taxon>
    </lineage>
</organism>
<keyword evidence="4 6" id="KW-0472">Membrane</keyword>
<feature type="transmembrane region" description="Helical" evidence="6">
    <location>
        <begin position="107"/>
        <end position="129"/>
    </location>
</feature>
<comment type="subcellular location">
    <subcellularLocation>
        <location evidence="1">Endomembrane system</location>
        <topology evidence="1">Multi-pass membrane protein</topology>
    </subcellularLocation>
</comment>
<proteinExistence type="predicted"/>
<feature type="transmembrane region" description="Helical" evidence="6">
    <location>
        <begin position="288"/>
        <end position="306"/>
    </location>
</feature>
<dbReference type="InterPro" id="IPR006838">
    <property type="entry name" value="ADTRP_AIG1"/>
</dbReference>
<feature type="transmembrane region" description="Helical" evidence="6">
    <location>
        <begin position="186"/>
        <end position="207"/>
    </location>
</feature>
<name>A0AAD6ULG3_9AGAR</name>
<evidence type="ECO:0000256" key="3">
    <source>
        <dbReference type="ARBA" id="ARBA00022989"/>
    </source>
</evidence>
<keyword evidence="3 6" id="KW-1133">Transmembrane helix</keyword>
<sequence>MCDLSDEGKCEDLMRCSSMLSVASRGPEVDPASPAAGLEVRSFWYGFPHILRRVGSGSRVPHLLSGVLERGDDGFGGSGDQMLGRGDPLDPNHLLVTSSCFRPSIVAVIRLAFACYTLTTLVFSLAWGAVVTHDNAQFFSFFTNLTLSGLCGYFWAAGLHTAVYARRGEKGYPLQRWPTPWRFLHLALLSTITVFPLLVSIVFWTVIADATTFDSRFNGWRAISVHLLNSVFALFEIFLTNTPPAAWLLLPFGILLLVGYVGIVYITAATQGFYAYPFMKPNGHPVQLALHILAVGLADTWSRALAAAPPTRARSRACPRRGHDGMDRPLAPTRWPAAQRS</sequence>
<evidence type="ECO:0000256" key="4">
    <source>
        <dbReference type="ARBA" id="ARBA00023136"/>
    </source>
</evidence>
<evidence type="ECO:0000313" key="7">
    <source>
        <dbReference type="EMBL" id="KAJ7190030.1"/>
    </source>
</evidence>
<evidence type="ECO:0000256" key="1">
    <source>
        <dbReference type="ARBA" id="ARBA00004127"/>
    </source>
</evidence>
<gene>
    <name evidence="7" type="ORF">GGX14DRAFT_408342</name>
</gene>
<dbReference type="EMBL" id="JARJCW010000159">
    <property type="protein sequence ID" value="KAJ7190030.1"/>
    <property type="molecule type" value="Genomic_DNA"/>
</dbReference>
<dbReference type="Proteomes" id="UP001219525">
    <property type="component" value="Unassembled WGS sequence"/>
</dbReference>
<dbReference type="GO" id="GO:0012505">
    <property type="term" value="C:endomembrane system"/>
    <property type="evidence" value="ECO:0007669"/>
    <property type="project" value="UniProtKB-SubCell"/>
</dbReference>
<keyword evidence="8" id="KW-1185">Reference proteome</keyword>